<reference evidence="5" key="2">
    <citation type="submission" date="2014-08" db="EMBL/GenBank/DDBJ databases">
        <title>Exploiting Issatchenkia orientalis SD108 for Succinic Acid Production.</title>
        <authorList>
            <person name="Xiao H."/>
            <person name="Shao Z."/>
            <person name="Jiang Y."/>
            <person name="Dole S."/>
            <person name="Zhao H."/>
        </authorList>
    </citation>
    <scope>NUCLEOTIDE SEQUENCE [LARGE SCALE GENOMIC DNA]</scope>
    <source>
        <strain evidence="5">SD108</strain>
    </source>
</reference>
<dbReference type="Pfam" id="PF12051">
    <property type="entry name" value="DUF3533"/>
    <property type="match status" value="1"/>
</dbReference>
<gene>
    <name evidence="4" type="ORF">C5L36_0D05910</name>
    <name evidence="5" type="ORF">JL09_g2979</name>
</gene>
<dbReference type="InterPro" id="IPR022703">
    <property type="entry name" value="DUF3533"/>
</dbReference>
<dbReference type="Proteomes" id="UP000029867">
    <property type="component" value="Unassembled WGS sequence"/>
</dbReference>
<organism evidence="5 6">
    <name type="scientific">Pichia kudriavzevii</name>
    <name type="common">Yeast</name>
    <name type="synonym">Issatchenkia orientalis</name>
    <dbReference type="NCBI Taxonomy" id="4909"/>
    <lineage>
        <taxon>Eukaryota</taxon>
        <taxon>Fungi</taxon>
        <taxon>Dikarya</taxon>
        <taxon>Ascomycota</taxon>
        <taxon>Saccharomycotina</taxon>
        <taxon>Pichiomycetes</taxon>
        <taxon>Pichiales</taxon>
        <taxon>Pichiaceae</taxon>
        <taxon>Pichia</taxon>
    </lineage>
</organism>
<evidence type="ECO:0000259" key="3">
    <source>
        <dbReference type="Pfam" id="PF12051"/>
    </source>
</evidence>
<feature type="transmembrane region" description="Helical" evidence="2">
    <location>
        <begin position="398"/>
        <end position="418"/>
    </location>
</feature>
<dbReference type="GO" id="GO:0016020">
    <property type="term" value="C:membrane"/>
    <property type="evidence" value="ECO:0007669"/>
    <property type="project" value="TreeGrafter"/>
</dbReference>
<dbReference type="InterPro" id="IPR053001">
    <property type="entry name" value="MNNG_permease-like"/>
</dbReference>
<keyword evidence="2" id="KW-0812">Transmembrane</keyword>
<feature type="transmembrane region" description="Helical" evidence="2">
    <location>
        <begin position="368"/>
        <end position="391"/>
    </location>
</feature>
<name>A0A099NYJ8_PICKU</name>
<reference evidence="4 7" key="3">
    <citation type="submission" date="2018-06" db="EMBL/GenBank/DDBJ databases">
        <title>Population genomics shows no distinction between pathogenic Candida krusei and environmental Pichia kudriavzevii: One species, four names.</title>
        <authorList>
            <person name="Douglass A.P."/>
            <person name="Offei B."/>
            <person name="Braun-Galleani S."/>
            <person name="Coughlan A.Y."/>
            <person name="Martos A."/>
            <person name="Ortiz-Merino R.A."/>
            <person name="Byrne K.P."/>
            <person name="Wolfe K.H."/>
        </authorList>
    </citation>
    <scope>NUCLEOTIDE SEQUENCE [LARGE SCALE GENOMIC DNA]</scope>
    <source>
        <strain evidence="4 7">CBS573</strain>
    </source>
</reference>
<feature type="region of interest" description="Disordered" evidence="1">
    <location>
        <begin position="1"/>
        <end position="41"/>
    </location>
</feature>
<protein>
    <recommendedName>
        <fullName evidence="3">DUF3533 domain-containing protein</fullName>
    </recommendedName>
</protein>
<dbReference type="AlphaFoldDB" id="A0A099NYJ8"/>
<dbReference type="KEGG" id="pkz:C5L36_0D05910"/>
<feature type="domain" description="DUF3533" evidence="3">
    <location>
        <begin position="104"/>
        <end position="467"/>
    </location>
</feature>
<evidence type="ECO:0000313" key="4">
    <source>
        <dbReference type="EMBL" id="AWU77865.1"/>
    </source>
</evidence>
<evidence type="ECO:0000313" key="7">
    <source>
        <dbReference type="Proteomes" id="UP000249293"/>
    </source>
</evidence>
<dbReference type="STRING" id="4909.A0A099NYJ8"/>
<dbReference type="Proteomes" id="UP000249293">
    <property type="component" value="Chromosome 4"/>
</dbReference>
<dbReference type="GeneID" id="40385693"/>
<evidence type="ECO:0000256" key="1">
    <source>
        <dbReference type="SAM" id="MobiDB-lite"/>
    </source>
</evidence>
<evidence type="ECO:0000313" key="6">
    <source>
        <dbReference type="Proteomes" id="UP000029867"/>
    </source>
</evidence>
<dbReference type="RefSeq" id="XP_029323341.1">
    <property type="nucleotide sequence ID" value="XM_029467481.1"/>
</dbReference>
<evidence type="ECO:0000313" key="5">
    <source>
        <dbReference type="EMBL" id="KGK37878.1"/>
    </source>
</evidence>
<dbReference type="PANTHER" id="PTHR34814:SF1">
    <property type="entry name" value="NITROSOGUANIDINE RESISTANCE PROTEIN SNG1"/>
    <property type="match status" value="1"/>
</dbReference>
<keyword evidence="2" id="KW-0472">Membrane</keyword>
<keyword evidence="2" id="KW-1133">Transmembrane helix</keyword>
<dbReference type="VEuPathDB" id="FungiDB:C5L36_0D05910"/>
<sequence>MGYDPTNIENSSSDSSENNVEMYMGKQGEPENGDKGEESSLMRTVSEYNPEAVETGEASVRAYEESKALEEGKFLPPPPPKYSIFSPELHTFRLQVLKKQVVVILIFWVFILSVWSIYWGSMYKRETRTVNLNILIGVEDDPNAPISQALVNASKQVPNSPTWQVRSGLTTEEYVQLVHDQEYWGAIYVTSNNVSSDIVSAFNNGKNVSTENMVQSYYETAKDPTTLQGVVEPILYRFESYFQRQLQQVTYPQIITNLSNEQFNSLRYTNILTEVPVITYIDGRPIQSVAIGPLQVGLIYMIIITFFQFMWMTGINGMVAKKIRPMQYIVFQLFNSQLIFLFISLAFTCLNSAFQIKMNGTWSGGFGVFWMISFLTMSAVGGANHNVALILTPIHAPLIGFWMLFFVMINISATFAPIPLCPEFFRFTYAMPIKNGYELMKICLYDTSHRHMGRYFGILIAWIAANNLLMPLCIMFFASRMKAKMLKADREKNN</sequence>
<dbReference type="PANTHER" id="PTHR34814">
    <property type="entry name" value="NITROSOGUANIDINE RESISTANCE PROTEIN SNG1"/>
    <property type="match status" value="1"/>
</dbReference>
<dbReference type="HOGENOM" id="CLU_020178_0_2_1"/>
<dbReference type="eggNOG" id="ENOG502QUA0">
    <property type="taxonomic scope" value="Eukaryota"/>
</dbReference>
<proteinExistence type="predicted"/>
<keyword evidence="7" id="KW-1185">Reference proteome</keyword>
<accession>A0A099NYJ8</accession>
<reference evidence="6" key="1">
    <citation type="journal article" date="2014" name="Microb. Cell Fact.">
        <title>Exploiting Issatchenkia orientalis SD108 for succinic acid production.</title>
        <authorList>
            <person name="Xiao H."/>
            <person name="Shao Z."/>
            <person name="Jiang Y."/>
            <person name="Dole S."/>
            <person name="Zhao H."/>
        </authorList>
    </citation>
    <scope>NUCLEOTIDE SEQUENCE [LARGE SCALE GENOMIC DNA]</scope>
    <source>
        <strain evidence="6">SD108</strain>
    </source>
</reference>
<feature type="transmembrane region" description="Helical" evidence="2">
    <location>
        <begin position="455"/>
        <end position="478"/>
    </location>
</feature>
<feature type="transmembrane region" description="Helical" evidence="2">
    <location>
        <begin position="297"/>
        <end position="317"/>
    </location>
</feature>
<feature type="transmembrane region" description="Helical" evidence="2">
    <location>
        <begin position="338"/>
        <end position="356"/>
    </location>
</feature>
<feature type="transmembrane region" description="Helical" evidence="2">
    <location>
        <begin position="101"/>
        <end position="120"/>
    </location>
</feature>
<dbReference type="EMBL" id="CP028776">
    <property type="protein sequence ID" value="AWU77865.1"/>
    <property type="molecule type" value="Genomic_DNA"/>
</dbReference>
<feature type="compositionally biased region" description="Low complexity" evidence="1">
    <location>
        <begin position="9"/>
        <end position="21"/>
    </location>
</feature>
<feature type="compositionally biased region" description="Basic and acidic residues" evidence="1">
    <location>
        <begin position="28"/>
        <end position="40"/>
    </location>
</feature>
<dbReference type="EMBL" id="JQFK01000028">
    <property type="protein sequence ID" value="KGK37878.1"/>
    <property type="molecule type" value="Genomic_DNA"/>
</dbReference>
<dbReference type="OrthoDB" id="2140105at2759"/>
<evidence type="ECO:0000256" key="2">
    <source>
        <dbReference type="SAM" id="Phobius"/>
    </source>
</evidence>